<name>A0ABR7NGZ2_9FIRM</name>
<evidence type="ECO:0000313" key="2">
    <source>
        <dbReference type="Proteomes" id="UP000658131"/>
    </source>
</evidence>
<keyword evidence="2" id="KW-1185">Reference proteome</keyword>
<dbReference type="EMBL" id="JACRTB010000006">
    <property type="protein sequence ID" value="MBC8575661.1"/>
    <property type="molecule type" value="Genomic_DNA"/>
</dbReference>
<protein>
    <submittedName>
        <fullName evidence="1">Uncharacterized protein</fullName>
    </submittedName>
</protein>
<dbReference type="Proteomes" id="UP000658131">
    <property type="component" value="Unassembled WGS sequence"/>
</dbReference>
<accession>A0ABR7NGZ2</accession>
<comment type="caution">
    <text evidence="1">The sequence shown here is derived from an EMBL/GenBank/DDBJ whole genome shotgun (WGS) entry which is preliminary data.</text>
</comment>
<reference evidence="1 2" key="1">
    <citation type="submission" date="2020-08" db="EMBL/GenBank/DDBJ databases">
        <title>Genome public.</title>
        <authorList>
            <person name="Liu C."/>
            <person name="Sun Q."/>
        </authorList>
    </citation>
    <scope>NUCLEOTIDE SEQUENCE [LARGE SCALE GENOMIC DNA]</scope>
    <source>
        <strain evidence="1 2">BX1</strain>
    </source>
</reference>
<dbReference type="RefSeq" id="WP_262399284.1">
    <property type="nucleotide sequence ID" value="NZ_JACRTB010000006.1"/>
</dbReference>
<gene>
    <name evidence="1" type="ORF">H8717_04440</name>
</gene>
<evidence type="ECO:0000313" key="1">
    <source>
        <dbReference type="EMBL" id="MBC8575661.1"/>
    </source>
</evidence>
<organism evidence="1 2">
    <name type="scientific">Yanshouia hominis</name>
    <dbReference type="NCBI Taxonomy" id="2763673"/>
    <lineage>
        <taxon>Bacteria</taxon>
        <taxon>Bacillati</taxon>
        <taxon>Bacillota</taxon>
        <taxon>Clostridia</taxon>
        <taxon>Eubacteriales</taxon>
        <taxon>Oscillospiraceae</taxon>
        <taxon>Yanshouia</taxon>
    </lineage>
</organism>
<proteinExistence type="predicted"/>
<sequence>MQQLLLITIAAAVLCCAMLAPAFKSSLLRPRDLPRRLVILPVGGDCERLEARLIYERDRARREGNAVLFLLEREPGEEAREIARHFCRGEPDLFCGDAAGLRAAIGDDAVYKVVEIVLY</sequence>